<evidence type="ECO:0000256" key="2">
    <source>
        <dbReference type="ARBA" id="ARBA00022679"/>
    </source>
</evidence>
<evidence type="ECO:0000313" key="3">
    <source>
        <dbReference type="EMBL" id="AJD49155.1"/>
    </source>
</evidence>
<dbReference type="SUPFAM" id="SSF53756">
    <property type="entry name" value="UDP-Glycosyltransferase/glycogen phosphorylase"/>
    <property type="match status" value="1"/>
</dbReference>
<dbReference type="AlphaFoldDB" id="A0A0B4XQT1"/>
<dbReference type="GO" id="GO:0005829">
    <property type="term" value="C:cytosol"/>
    <property type="evidence" value="ECO:0007669"/>
    <property type="project" value="TreeGrafter"/>
</dbReference>
<dbReference type="GO" id="GO:0008713">
    <property type="term" value="F:ADP-heptose-lipopolysaccharide heptosyltransferase activity"/>
    <property type="evidence" value="ECO:0007669"/>
    <property type="project" value="TreeGrafter"/>
</dbReference>
<dbReference type="InterPro" id="IPR051199">
    <property type="entry name" value="LPS_LOS_Heptosyltrfase"/>
</dbReference>
<keyword evidence="4" id="KW-1185">Reference proteome</keyword>
<dbReference type="RefSeq" id="WP_008734118.1">
    <property type="nucleotide sequence ID" value="NZ_CP004387.1"/>
</dbReference>
<dbReference type="PANTHER" id="PTHR30160">
    <property type="entry name" value="TETRAACYLDISACCHARIDE 4'-KINASE-RELATED"/>
    <property type="match status" value="1"/>
</dbReference>
<sequence>MERVLILFPGNHLGNLLIALPHIQAMLRRHPGALLVANALYRDVLVAALGHRVAVLYYPAPALTPSRPLWPRLLTWLAFVRTLRAFRAERCIDLEGEQKSATLARLSGAPRREGPRRRRGRWFYTHQLPGPIAGQHRWQGYAALSDPPATPVAQGASLTHDPRAVPALQEHLARWGVHSGMPCVVIHPGASKLYKMWPAERFAALCVRLRDLGLIPVLIGAGGRDRVQIERIRAHLAQPVVSLCDQISLAELIVLMAHCRGFIGNDSGPMHLAAACGAPVVALFGPTDERLWHPLSAQARVLRHRACDAGCGRHACLAQDYPCLRGITPDQVLEPLAGLGVIRPPVASGY</sequence>
<dbReference type="Gene3D" id="3.40.50.2000">
    <property type="entry name" value="Glycogen Phosphorylase B"/>
    <property type="match status" value="2"/>
</dbReference>
<reference evidence="3 4" key="1">
    <citation type="journal article" date="2012" name="J. Bacteriol.">
        <title>Genome sequence of an alkane-degrading bacterium, Alcanivorax pacificus type strain W11-5, isolated from deep sea sediment.</title>
        <authorList>
            <person name="Lai Q."/>
            <person name="Shao Z."/>
        </authorList>
    </citation>
    <scope>NUCLEOTIDE SEQUENCE [LARGE SCALE GENOMIC DNA]</scope>
    <source>
        <strain evidence="3 4">W11-5</strain>
    </source>
</reference>
<protein>
    <submittedName>
        <fullName evidence="3">Heptosyltransferase II</fullName>
    </submittedName>
</protein>
<dbReference type="OrthoDB" id="9781892at2"/>
<dbReference type="Proteomes" id="UP000006764">
    <property type="component" value="Chromosome"/>
</dbReference>
<dbReference type="InterPro" id="IPR002201">
    <property type="entry name" value="Glyco_trans_9"/>
</dbReference>
<keyword evidence="1" id="KW-0328">Glycosyltransferase</keyword>
<dbReference type="EMBL" id="CP004387">
    <property type="protein sequence ID" value="AJD49155.1"/>
    <property type="molecule type" value="Genomic_DNA"/>
</dbReference>
<evidence type="ECO:0000313" key="4">
    <source>
        <dbReference type="Proteomes" id="UP000006764"/>
    </source>
</evidence>
<dbReference type="CDD" id="cd03789">
    <property type="entry name" value="GT9_LPS_heptosyltransferase"/>
    <property type="match status" value="1"/>
</dbReference>
<accession>A0A0B4XQT1</accession>
<dbReference type="GO" id="GO:0009244">
    <property type="term" value="P:lipopolysaccharide core region biosynthetic process"/>
    <property type="evidence" value="ECO:0007669"/>
    <property type="project" value="TreeGrafter"/>
</dbReference>
<dbReference type="HOGENOM" id="CLU_038371_0_0_6"/>
<dbReference type="STRING" id="391936.S7S_13715"/>
<dbReference type="KEGG" id="apac:S7S_13715"/>
<organism evidence="3 4">
    <name type="scientific">Isoalcanivorax pacificus W11-5</name>
    <dbReference type="NCBI Taxonomy" id="391936"/>
    <lineage>
        <taxon>Bacteria</taxon>
        <taxon>Pseudomonadati</taxon>
        <taxon>Pseudomonadota</taxon>
        <taxon>Gammaproteobacteria</taxon>
        <taxon>Oceanospirillales</taxon>
        <taxon>Alcanivoracaceae</taxon>
        <taxon>Isoalcanivorax</taxon>
    </lineage>
</organism>
<proteinExistence type="predicted"/>
<gene>
    <name evidence="3" type="ORF">S7S_13715</name>
</gene>
<evidence type="ECO:0000256" key="1">
    <source>
        <dbReference type="ARBA" id="ARBA00022676"/>
    </source>
</evidence>
<name>A0A0B4XQT1_9GAMM</name>
<keyword evidence="2 3" id="KW-0808">Transferase</keyword>
<dbReference type="Pfam" id="PF01075">
    <property type="entry name" value="Glyco_transf_9"/>
    <property type="match status" value="1"/>
</dbReference>